<dbReference type="Pfam" id="PF07717">
    <property type="entry name" value="OB_NTP_bind"/>
    <property type="match status" value="1"/>
</dbReference>
<evidence type="ECO:0000256" key="1">
    <source>
        <dbReference type="ARBA" id="ARBA00008792"/>
    </source>
</evidence>
<dbReference type="InterPro" id="IPR011709">
    <property type="entry name" value="DEAD-box_helicase_OB_fold"/>
</dbReference>
<accession>A0AA38HI05</accession>
<dbReference type="PROSITE" id="PS51194">
    <property type="entry name" value="HELICASE_CTER"/>
    <property type="match status" value="1"/>
</dbReference>
<comment type="similarity">
    <text evidence="1">Belongs to the DEAD box helicase family. DEAH subfamily.</text>
</comment>
<evidence type="ECO:0000259" key="9">
    <source>
        <dbReference type="PROSITE" id="PS51194"/>
    </source>
</evidence>
<keyword evidence="6" id="KW-0067">ATP-binding</keyword>
<proteinExistence type="inferred from homology"/>
<comment type="catalytic activity">
    <reaction evidence="7">
        <text>ATP + H2O = ADP + phosphate + H(+)</text>
        <dbReference type="Rhea" id="RHEA:13065"/>
        <dbReference type="ChEBI" id="CHEBI:15377"/>
        <dbReference type="ChEBI" id="CHEBI:15378"/>
        <dbReference type="ChEBI" id="CHEBI:30616"/>
        <dbReference type="ChEBI" id="CHEBI:43474"/>
        <dbReference type="ChEBI" id="CHEBI:456216"/>
        <dbReference type="EC" id="3.6.4.13"/>
    </reaction>
</comment>
<protein>
    <recommendedName>
        <fullName evidence="2">RNA helicase</fullName>
        <ecNumber evidence="2">3.6.4.13</ecNumber>
    </recommendedName>
</protein>
<dbReference type="PROSITE" id="PS00690">
    <property type="entry name" value="DEAH_ATP_HELICASE"/>
    <property type="match status" value="1"/>
</dbReference>
<dbReference type="EC" id="3.6.4.13" evidence="2"/>
<dbReference type="PROSITE" id="PS51192">
    <property type="entry name" value="HELICASE_ATP_BIND_1"/>
    <property type="match status" value="1"/>
</dbReference>
<dbReference type="InterPro" id="IPR001650">
    <property type="entry name" value="Helicase_C-like"/>
</dbReference>
<organism evidence="10 11">
    <name type="scientific">Zophobas morio</name>
    <dbReference type="NCBI Taxonomy" id="2755281"/>
    <lineage>
        <taxon>Eukaryota</taxon>
        <taxon>Metazoa</taxon>
        <taxon>Ecdysozoa</taxon>
        <taxon>Arthropoda</taxon>
        <taxon>Hexapoda</taxon>
        <taxon>Insecta</taxon>
        <taxon>Pterygota</taxon>
        <taxon>Neoptera</taxon>
        <taxon>Endopterygota</taxon>
        <taxon>Coleoptera</taxon>
        <taxon>Polyphaga</taxon>
        <taxon>Cucujiformia</taxon>
        <taxon>Tenebrionidae</taxon>
        <taxon>Zophobas</taxon>
    </lineage>
</organism>
<dbReference type="FunFam" id="3.40.50.300:FF:000637">
    <property type="entry name" value="ATP-dependent RNA helicase DHX37/DHR1"/>
    <property type="match status" value="1"/>
</dbReference>
<dbReference type="SMART" id="SM00847">
    <property type="entry name" value="HA2"/>
    <property type="match status" value="1"/>
</dbReference>
<dbReference type="GO" id="GO:0005524">
    <property type="term" value="F:ATP binding"/>
    <property type="evidence" value="ECO:0007669"/>
    <property type="project" value="UniProtKB-KW"/>
</dbReference>
<dbReference type="Pfam" id="PF00271">
    <property type="entry name" value="Helicase_C"/>
    <property type="match status" value="1"/>
</dbReference>
<evidence type="ECO:0000313" key="10">
    <source>
        <dbReference type="EMBL" id="KAJ3615755.1"/>
    </source>
</evidence>
<dbReference type="Pfam" id="PF00270">
    <property type="entry name" value="DEAD"/>
    <property type="match status" value="1"/>
</dbReference>
<evidence type="ECO:0000256" key="7">
    <source>
        <dbReference type="ARBA" id="ARBA00047984"/>
    </source>
</evidence>
<comment type="caution">
    <text evidence="10">The sequence shown here is derived from an EMBL/GenBank/DDBJ whole genome shotgun (WGS) entry which is preliminary data.</text>
</comment>
<dbReference type="AlphaFoldDB" id="A0AA38HI05"/>
<dbReference type="InterPro" id="IPR027417">
    <property type="entry name" value="P-loop_NTPase"/>
</dbReference>
<sequence length="700" mass="78224">MPVEKIVKLPVVKPIHVEVNRTRDVEEQRTSLPIFYEEFQIISTIKENLVTILCGETGSGKTTQLPQFLYEAGFSFPEGKFSGLIGVTEPRRVAAISMSARVGHELNDSTLSSYQIRYEGNVTSSTRIKFMTEGVLLKEIEEDFLLRKYSVVVLDEAHERSLNTDILIGLLSRIIKLRKEMSDNNEDGVLPFRLVVMSATLCIKDFTANERLFDCVPPVIQVETRQFPVTIHFNRRTPLDDYLEETYNKVCKVHTHLPSGGLLVFLPSQREIMALAESSASTEDESETAVTIPNLSCPPLHVLPLYSLLPHTQQMKVFRPPPTGARLCVVATNIAETSITIPDIRYVVDSGKVKQRTYEFGEDSVSRLDVQWTSQASANQRAGRAGRSGPGHCYRLYSSAVFQNYFEQFSRPEILRLPIEGVVLQMKAMGIVNVVNFPFPTPPDMASLVSAEKHLVNLGAVDPKTLKITCSGTRMSKFPVPPRYAKLLDFALDHRDILGYVIVIVSALAVGHVFLSDYETTNGNSDRGPSSSQKAKDEMLGACSSDLFALLRVVGAYEYAESTDDNELLRIKGAYQSLHSDDLFFIHQSSVLHATLPEWAIYTELVEVGSKKYMKLLTKVDPAWVPLYAPFICVFTKPRDLQNARYDPQLDSVCTRLSATAGIHSWQLPSRELPFPGEDPNLYKVFAMSLLEGSLAIIIT</sequence>
<evidence type="ECO:0000256" key="4">
    <source>
        <dbReference type="ARBA" id="ARBA00022801"/>
    </source>
</evidence>
<evidence type="ECO:0000256" key="6">
    <source>
        <dbReference type="ARBA" id="ARBA00022840"/>
    </source>
</evidence>
<keyword evidence="4" id="KW-0378">Hydrolase</keyword>
<dbReference type="GO" id="GO:0003723">
    <property type="term" value="F:RNA binding"/>
    <property type="evidence" value="ECO:0007669"/>
    <property type="project" value="TreeGrafter"/>
</dbReference>
<dbReference type="GO" id="GO:0000462">
    <property type="term" value="P:maturation of SSU-rRNA from tricistronic rRNA transcript (SSU-rRNA, 5.8S rRNA, LSU-rRNA)"/>
    <property type="evidence" value="ECO:0007669"/>
    <property type="project" value="TreeGrafter"/>
</dbReference>
<reference evidence="10" key="1">
    <citation type="journal article" date="2023" name="G3 (Bethesda)">
        <title>Whole genome assemblies of Zophobas morio and Tenebrio molitor.</title>
        <authorList>
            <person name="Kaur S."/>
            <person name="Stinson S.A."/>
            <person name="diCenzo G.C."/>
        </authorList>
    </citation>
    <scope>NUCLEOTIDE SEQUENCE</scope>
    <source>
        <strain evidence="10">QUZm001</strain>
    </source>
</reference>
<dbReference type="Pfam" id="PF21010">
    <property type="entry name" value="HA2_C"/>
    <property type="match status" value="1"/>
</dbReference>
<feature type="domain" description="Helicase C-terminal" evidence="9">
    <location>
        <begin position="238"/>
        <end position="430"/>
    </location>
</feature>
<dbReference type="InterPro" id="IPR011545">
    <property type="entry name" value="DEAD/DEAH_box_helicase_dom"/>
</dbReference>
<dbReference type="Gene3D" id="1.20.120.1080">
    <property type="match status" value="1"/>
</dbReference>
<dbReference type="CDD" id="cd17982">
    <property type="entry name" value="DEXHc_DHX37"/>
    <property type="match status" value="1"/>
</dbReference>
<dbReference type="SUPFAM" id="SSF52540">
    <property type="entry name" value="P-loop containing nucleoside triphosphate hydrolases"/>
    <property type="match status" value="1"/>
</dbReference>
<name>A0AA38HI05_9CUCU</name>
<dbReference type="Gene3D" id="3.40.50.300">
    <property type="entry name" value="P-loop containing nucleotide triphosphate hydrolases"/>
    <property type="match status" value="2"/>
</dbReference>
<dbReference type="PANTHER" id="PTHR18934">
    <property type="entry name" value="ATP-DEPENDENT RNA HELICASE"/>
    <property type="match status" value="1"/>
</dbReference>
<dbReference type="CDD" id="cd18791">
    <property type="entry name" value="SF2_C_RHA"/>
    <property type="match status" value="1"/>
</dbReference>
<dbReference type="Proteomes" id="UP001168821">
    <property type="component" value="Unassembled WGS sequence"/>
</dbReference>
<feature type="domain" description="Helicase ATP-binding" evidence="8">
    <location>
        <begin position="42"/>
        <end position="219"/>
    </location>
</feature>
<evidence type="ECO:0000256" key="3">
    <source>
        <dbReference type="ARBA" id="ARBA00022741"/>
    </source>
</evidence>
<evidence type="ECO:0000259" key="8">
    <source>
        <dbReference type="PROSITE" id="PS51192"/>
    </source>
</evidence>
<dbReference type="InterPro" id="IPR014001">
    <property type="entry name" value="Helicase_ATP-bd"/>
</dbReference>
<dbReference type="SMART" id="SM00487">
    <property type="entry name" value="DEXDc"/>
    <property type="match status" value="1"/>
</dbReference>
<keyword evidence="11" id="KW-1185">Reference proteome</keyword>
<dbReference type="InterPro" id="IPR002464">
    <property type="entry name" value="DNA/RNA_helicase_DEAH_CS"/>
</dbReference>
<dbReference type="PANTHER" id="PTHR18934:SF99">
    <property type="entry name" value="ATP-DEPENDENT RNA HELICASE DHX37-RELATED"/>
    <property type="match status" value="1"/>
</dbReference>
<evidence type="ECO:0000256" key="2">
    <source>
        <dbReference type="ARBA" id="ARBA00012552"/>
    </source>
</evidence>
<dbReference type="GO" id="GO:0016787">
    <property type="term" value="F:hydrolase activity"/>
    <property type="evidence" value="ECO:0007669"/>
    <property type="project" value="UniProtKB-KW"/>
</dbReference>
<keyword evidence="3" id="KW-0547">Nucleotide-binding</keyword>
<dbReference type="GO" id="GO:0003724">
    <property type="term" value="F:RNA helicase activity"/>
    <property type="evidence" value="ECO:0007669"/>
    <property type="project" value="UniProtKB-EC"/>
</dbReference>
<dbReference type="EMBL" id="JALNTZ010003905">
    <property type="protein sequence ID" value="KAJ3615755.1"/>
    <property type="molecule type" value="Genomic_DNA"/>
</dbReference>
<evidence type="ECO:0000313" key="11">
    <source>
        <dbReference type="Proteomes" id="UP001168821"/>
    </source>
</evidence>
<gene>
    <name evidence="10" type="ORF">Zmor_012323</name>
</gene>
<dbReference type="SMART" id="SM00490">
    <property type="entry name" value="HELICc"/>
    <property type="match status" value="1"/>
</dbReference>
<keyword evidence="5" id="KW-0347">Helicase</keyword>
<evidence type="ECO:0000256" key="5">
    <source>
        <dbReference type="ARBA" id="ARBA00022806"/>
    </source>
</evidence>
<dbReference type="InterPro" id="IPR007502">
    <property type="entry name" value="Helicase-assoc_dom"/>
</dbReference>
<dbReference type="GO" id="GO:0005730">
    <property type="term" value="C:nucleolus"/>
    <property type="evidence" value="ECO:0007669"/>
    <property type="project" value="TreeGrafter"/>
</dbReference>